<organism evidence="9 10">
    <name type="scientific">Cohnella endophytica</name>
    <dbReference type="NCBI Taxonomy" id="2419778"/>
    <lineage>
        <taxon>Bacteria</taxon>
        <taxon>Bacillati</taxon>
        <taxon>Bacillota</taxon>
        <taxon>Bacilli</taxon>
        <taxon>Bacillales</taxon>
        <taxon>Paenibacillaceae</taxon>
        <taxon>Cohnella</taxon>
    </lineage>
</organism>
<keyword evidence="3" id="KW-1003">Cell membrane</keyword>
<dbReference type="Proteomes" id="UP000282076">
    <property type="component" value="Unassembled WGS sequence"/>
</dbReference>
<evidence type="ECO:0000256" key="4">
    <source>
        <dbReference type="ARBA" id="ARBA00022692"/>
    </source>
</evidence>
<dbReference type="Gene3D" id="1.10.3720.10">
    <property type="entry name" value="MetI-like"/>
    <property type="match status" value="1"/>
</dbReference>
<accession>A0A494XTE4</accession>
<comment type="subcellular location">
    <subcellularLocation>
        <location evidence="1 7">Cell membrane</location>
        <topology evidence="1 7">Multi-pass membrane protein</topology>
    </subcellularLocation>
</comment>
<comment type="similarity">
    <text evidence="7">Belongs to the binding-protein-dependent transport system permease family.</text>
</comment>
<evidence type="ECO:0000256" key="5">
    <source>
        <dbReference type="ARBA" id="ARBA00022989"/>
    </source>
</evidence>
<feature type="domain" description="ABC transmembrane type-1" evidence="8">
    <location>
        <begin position="77"/>
        <end position="266"/>
    </location>
</feature>
<dbReference type="PANTHER" id="PTHR43744:SF12">
    <property type="entry name" value="ABC TRANSPORTER PERMEASE PROTEIN MG189-RELATED"/>
    <property type="match status" value="1"/>
</dbReference>
<feature type="transmembrane region" description="Helical" evidence="7">
    <location>
        <begin position="16"/>
        <end position="37"/>
    </location>
</feature>
<name>A0A494XTE4_9BACL</name>
<reference evidence="9 10" key="1">
    <citation type="submission" date="2018-10" db="EMBL/GenBank/DDBJ databases">
        <title>Cohnella sp. M2MS4P-1, whole genome shotgun sequence.</title>
        <authorList>
            <person name="Tuo L."/>
        </authorList>
    </citation>
    <scope>NUCLEOTIDE SEQUENCE [LARGE SCALE GENOMIC DNA]</scope>
    <source>
        <strain evidence="9 10">M2MS4P-1</strain>
    </source>
</reference>
<sequence length="280" mass="31559">MESAMNRRQSVDLGRWIIGLLLIVLAVATIFPFIWMASTSVKPMGEVLGSPERLLPVTYDFSTYTKIWSEVPFGRYFLNSLVFSCSVVAIALFLNSMAGYAFARLQFKGRNLLFILILCTMMIPFQVTMTPLFLIIYKLGMIDTYQGLIIPRAADAFGIFMMRQFFLTLPKDLEESGRIDGASEFRIYFRIMLPLCKPAFVTLGVFIFMGNWNDLLYPLLLTNSEQFRPIQAAIALFAGKYGTDYSFVLTGLLLASVPTLAAYLFAQRFFVSGIAMTGIK</sequence>
<evidence type="ECO:0000256" key="6">
    <source>
        <dbReference type="ARBA" id="ARBA00023136"/>
    </source>
</evidence>
<dbReference type="GO" id="GO:0055085">
    <property type="term" value="P:transmembrane transport"/>
    <property type="evidence" value="ECO:0007669"/>
    <property type="project" value="InterPro"/>
</dbReference>
<evidence type="ECO:0000313" key="9">
    <source>
        <dbReference type="EMBL" id="RKP52921.1"/>
    </source>
</evidence>
<feature type="transmembrane region" description="Helical" evidence="7">
    <location>
        <begin position="245"/>
        <end position="266"/>
    </location>
</feature>
<dbReference type="PANTHER" id="PTHR43744">
    <property type="entry name" value="ABC TRANSPORTER PERMEASE PROTEIN MG189-RELATED-RELATED"/>
    <property type="match status" value="1"/>
</dbReference>
<dbReference type="GO" id="GO:0005886">
    <property type="term" value="C:plasma membrane"/>
    <property type="evidence" value="ECO:0007669"/>
    <property type="project" value="UniProtKB-SubCell"/>
</dbReference>
<dbReference type="PROSITE" id="PS50928">
    <property type="entry name" value="ABC_TM1"/>
    <property type="match status" value="1"/>
</dbReference>
<keyword evidence="5 7" id="KW-1133">Transmembrane helix</keyword>
<dbReference type="InterPro" id="IPR000515">
    <property type="entry name" value="MetI-like"/>
</dbReference>
<dbReference type="AlphaFoldDB" id="A0A494XTE4"/>
<keyword evidence="4 7" id="KW-0812">Transmembrane</keyword>
<keyword evidence="2 7" id="KW-0813">Transport</keyword>
<dbReference type="EMBL" id="RBZM01000006">
    <property type="protein sequence ID" value="RKP52921.1"/>
    <property type="molecule type" value="Genomic_DNA"/>
</dbReference>
<gene>
    <name evidence="9" type="ORF">D7Z26_14300</name>
</gene>
<protein>
    <submittedName>
        <fullName evidence="9">Carbohydrate ABC transporter permease</fullName>
    </submittedName>
</protein>
<feature type="transmembrane region" description="Helical" evidence="7">
    <location>
        <begin position="149"/>
        <end position="166"/>
    </location>
</feature>
<evidence type="ECO:0000256" key="1">
    <source>
        <dbReference type="ARBA" id="ARBA00004651"/>
    </source>
</evidence>
<evidence type="ECO:0000256" key="7">
    <source>
        <dbReference type="RuleBase" id="RU363032"/>
    </source>
</evidence>
<dbReference type="InterPro" id="IPR035906">
    <property type="entry name" value="MetI-like_sf"/>
</dbReference>
<keyword evidence="6 7" id="KW-0472">Membrane</keyword>
<evidence type="ECO:0000256" key="2">
    <source>
        <dbReference type="ARBA" id="ARBA00022448"/>
    </source>
</evidence>
<dbReference type="SUPFAM" id="SSF161098">
    <property type="entry name" value="MetI-like"/>
    <property type="match status" value="1"/>
</dbReference>
<evidence type="ECO:0000313" key="10">
    <source>
        <dbReference type="Proteomes" id="UP000282076"/>
    </source>
</evidence>
<evidence type="ECO:0000256" key="3">
    <source>
        <dbReference type="ARBA" id="ARBA00022475"/>
    </source>
</evidence>
<evidence type="ECO:0000259" key="8">
    <source>
        <dbReference type="PROSITE" id="PS50928"/>
    </source>
</evidence>
<feature type="transmembrane region" description="Helical" evidence="7">
    <location>
        <begin position="76"/>
        <end position="100"/>
    </location>
</feature>
<proteinExistence type="inferred from homology"/>
<feature type="transmembrane region" description="Helical" evidence="7">
    <location>
        <begin position="112"/>
        <end position="137"/>
    </location>
</feature>
<keyword evidence="10" id="KW-1185">Reference proteome</keyword>
<comment type="caution">
    <text evidence="9">The sequence shown here is derived from an EMBL/GenBank/DDBJ whole genome shotgun (WGS) entry which is preliminary data.</text>
</comment>
<feature type="transmembrane region" description="Helical" evidence="7">
    <location>
        <begin position="187"/>
        <end position="209"/>
    </location>
</feature>
<dbReference type="Pfam" id="PF00528">
    <property type="entry name" value="BPD_transp_1"/>
    <property type="match status" value="1"/>
</dbReference>
<dbReference type="OrthoDB" id="9771544at2"/>
<dbReference type="CDD" id="cd06261">
    <property type="entry name" value="TM_PBP2"/>
    <property type="match status" value="1"/>
</dbReference>